<evidence type="ECO:0000256" key="1">
    <source>
        <dbReference type="SAM" id="Phobius"/>
    </source>
</evidence>
<organism evidence="2 3">
    <name type="scientific">Gordonia jacobaea</name>
    <dbReference type="NCBI Taxonomy" id="122202"/>
    <lineage>
        <taxon>Bacteria</taxon>
        <taxon>Bacillati</taxon>
        <taxon>Actinomycetota</taxon>
        <taxon>Actinomycetes</taxon>
        <taxon>Mycobacteriales</taxon>
        <taxon>Gordoniaceae</taxon>
        <taxon>Gordonia</taxon>
    </lineage>
</organism>
<keyword evidence="3" id="KW-1185">Reference proteome</keyword>
<accession>A0ABR5I7G9</accession>
<protein>
    <submittedName>
        <fullName evidence="2">Uncharacterized protein</fullName>
    </submittedName>
</protein>
<keyword evidence="1" id="KW-0472">Membrane</keyword>
<feature type="transmembrane region" description="Helical" evidence="1">
    <location>
        <begin position="33"/>
        <end position="54"/>
    </location>
</feature>
<comment type="caution">
    <text evidence="2">The sequence shown here is derived from an EMBL/GenBank/DDBJ whole genome shotgun (WGS) entry which is preliminary data.</text>
</comment>
<proteinExistence type="predicted"/>
<keyword evidence="1" id="KW-1133">Transmembrane helix</keyword>
<dbReference type="Proteomes" id="UP000037247">
    <property type="component" value="Unassembled WGS sequence"/>
</dbReference>
<gene>
    <name evidence="2" type="ORF">ABW18_20415</name>
</gene>
<keyword evidence="1" id="KW-0812">Transmembrane</keyword>
<name>A0ABR5I7G9_9ACTN</name>
<feature type="transmembrane region" description="Helical" evidence="1">
    <location>
        <begin position="66"/>
        <end position="88"/>
    </location>
</feature>
<sequence length="121" mass="12614">MAMLGLVAGVLLFVGDLIGLMFSARSEASDFDWLVFVAIALGVAAVINTMSVVPLAEVSRVRGARFAFRIGLASAAVYWSIILVLGMLGGALLAPLATLAAALVGMSGNMLALFLFRRGRL</sequence>
<evidence type="ECO:0000313" key="3">
    <source>
        <dbReference type="Proteomes" id="UP000037247"/>
    </source>
</evidence>
<dbReference type="EMBL" id="LDTZ01000024">
    <property type="protein sequence ID" value="KNA89544.1"/>
    <property type="molecule type" value="Genomic_DNA"/>
</dbReference>
<evidence type="ECO:0000313" key="2">
    <source>
        <dbReference type="EMBL" id="KNA89544.1"/>
    </source>
</evidence>
<feature type="transmembrane region" description="Helical" evidence="1">
    <location>
        <begin position="94"/>
        <end position="116"/>
    </location>
</feature>
<reference evidence="2 3" key="1">
    <citation type="submission" date="2015-05" db="EMBL/GenBank/DDBJ databases">
        <title>Draft genome sequence of the bacterium Gordonia jacobaea a new member of the Gordonia genus.</title>
        <authorList>
            <person name="Jimenez-Galisteo G."/>
            <person name="Dominguez A."/>
            <person name="Munoz E."/>
            <person name="Vinas M."/>
        </authorList>
    </citation>
    <scope>NUCLEOTIDE SEQUENCE [LARGE SCALE GENOMIC DNA]</scope>
    <source>
        <strain evidence="3">mv1</strain>
    </source>
</reference>